<dbReference type="EMBL" id="CAJNDS010002104">
    <property type="protein sequence ID" value="CAE7329567.1"/>
    <property type="molecule type" value="Genomic_DNA"/>
</dbReference>
<proteinExistence type="predicted"/>
<evidence type="ECO:0000256" key="1">
    <source>
        <dbReference type="SAM" id="MobiDB-lite"/>
    </source>
</evidence>
<name>A0A812NY15_9DINO</name>
<dbReference type="AlphaFoldDB" id="A0A812NY15"/>
<reference evidence="2" key="1">
    <citation type="submission" date="2021-02" db="EMBL/GenBank/DDBJ databases">
        <authorList>
            <person name="Dougan E. K."/>
            <person name="Rhodes N."/>
            <person name="Thang M."/>
            <person name="Chan C."/>
        </authorList>
    </citation>
    <scope>NUCLEOTIDE SEQUENCE</scope>
</reference>
<organism evidence="2 3">
    <name type="scientific">Symbiodinium natans</name>
    <dbReference type="NCBI Taxonomy" id="878477"/>
    <lineage>
        <taxon>Eukaryota</taxon>
        <taxon>Sar</taxon>
        <taxon>Alveolata</taxon>
        <taxon>Dinophyceae</taxon>
        <taxon>Suessiales</taxon>
        <taxon>Symbiodiniaceae</taxon>
        <taxon>Symbiodinium</taxon>
    </lineage>
</organism>
<keyword evidence="3" id="KW-1185">Reference proteome</keyword>
<comment type="caution">
    <text evidence="2">The sequence shown here is derived from an EMBL/GenBank/DDBJ whole genome shotgun (WGS) entry which is preliminary data.</text>
</comment>
<sequence length="177" mass="19542">MQWLTTHFSACMTMVPSQSNYGFLFHTPFYVSSAAAGGWVPQRLQIQDLIQPRRRAQRGAWQGPHASKGCVANRLLHRDGQHAPPATGPPGGARARCARRATKRRASFTTSSCHRPPTSQPRMHRPCAPLATGSGHVAWCGMLAPCGGPQDSPICRCRHQRESRSQIREPLIMAELR</sequence>
<feature type="region of interest" description="Disordered" evidence="1">
    <location>
        <begin position="103"/>
        <end position="124"/>
    </location>
</feature>
<accession>A0A812NY15</accession>
<evidence type="ECO:0000313" key="2">
    <source>
        <dbReference type="EMBL" id="CAE7329567.1"/>
    </source>
</evidence>
<gene>
    <name evidence="2" type="ORF">SNAT2548_LOCUS17253</name>
</gene>
<evidence type="ECO:0000313" key="3">
    <source>
        <dbReference type="Proteomes" id="UP000604046"/>
    </source>
</evidence>
<protein>
    <submittedName>
        <fullName evidence="2">Uncharacterized protein</fullName>
    </submittedName>
</protein>
<dbReference type="Proteomes" id="UP000604046">
    <property type="component" value="Unassembled WGS sequence"/>
</dbReference>